<dbReference type="SUPFAM" id="SSF103473">
    <property type="entry name" value="MFS general substrate transporter"/>
    <property type="match status" value="1"/>
</dbReference>
<dbReference type="RefSeq" id="WP_020375165.1">
    <property type="nucleotide sequence ID" value="NZ_FWWY01000001.1"/>
</dbReference>
<evidence type="ECO:0000256" key="6">
    <source>
        <dbReference type="ARBA" id="ARBA00023136"/>
    </source>
</evidence>
<feature type="transmembrane region" description="Helical" evidence="7">
    <location>
        <begin position="105"/>
        <end position="122"/>
    </location>
</feature>
<dbReference type="InterPro" id="IPR005829">
    <property type="entry name" value="Sugar_transporter_CS"/>
</dbReference>
<keyword evidence="2" id="KW-0813">Transport</keyword>
<evidence type="ECO:0000256" key="5">
    <source>
        <dbReference type="ARBA" id="ARBA00022989"/>
    </source>
</evidence>
<feature type="transmembrane region" description="Helical" evidence="7">
    <location>
        <begin position="229"/>
        <end position="251"/>
    </location>
</feature>
<feature type="transmembrane region" description="Helical" evidence="7">
    <location>
        <begin position="45"/>
        <end position="64"/>
    </location>
</feature>
<evidence type="ECO:0000256" key="1">
    <source>
        <dbReference type="ARBA" id="ARBA00004651"/>
    </source>
</evidence>
<keyword evidence="5 7" id="KW-1133">Transmembrane helix</keyword>
<dbReference type="CDD" id="cd17324">
    <property type="entry name" value="MFS_NepI_like"/>
    <property type="match status" value="1"/>
</dbReference>
<dbReference type="EMBL" id="FWWY01000001">
    <property type="protein sequence ID" value="SMC03481.1"/>
    <property type="molecule type" value="Genomic_DNA"/>
</dbReference>
<dbReference type="InterPro" id="IPR020846">
    <property type="entry name" value="MFS_dom"/>
</dbReference>
<accession>A0A1W1WB12</accession>
<comment type="subcellular location">
    <subcellularLocation>
        <location evidence="1">Cell membrane</location>
        <topology evidence="1">Multi-pass membrane protein</topology>
    </subcellularLocation>
</comment>
<dbReference type="PANTHER" id="PTHR43124:SF3">
    <property type="entry name" value="CHLORAMPHENICOL EFFLUX PUMP RV0191"/>
    <property type="match status" value="1"/>
</dbReference>
<proteinExistence type="predicted"/>
<dbReference type="PROSITE" id="PS50850">
    <property type="entry name" value="MFS"/>
    <property type="match status" value="1"/>
</dbReference>
<dbReference type="PROSITE" id="PS00216">
    <property type="entry name" value="SUGAR_TRANSPORT_1"/>
    <property type="match status" value="1"/>
</dbReference>
<evidence type="ECO:0000256" key="4">
    <source>
        <dbReference type="ARBA" id="ARBA00022692"/>
    </source>
</evidence>
<evidence type="ECO:0000259" key="8">
    <source>
        <dbReference type="PROSITE" id="PS50850"/>
    </source>
</evidence>
<organism evidence="9 10">
    <name type="scientific">Sulfobacillus thermosulfidooxidans (strain DSM 9293 / VKM B-1269 / AT-1)</name>
    <dbReference type="NCBI Taxonomy" id="929705"/>
    <lineage>
        <taxon>Bacteria</taxon>
        <taxon>Bacillati</taxon>
        <taxon>Bacillota</taxon>
        <taxon>Clostridia</taxon>
        <taxon>Eubacteriales</taxon>
        <taxon>Clostridiales Family XVII. Incertae Sedis</taxon>
        <taxon>Sulfobacillus</taxon>
    </lineage>
</organism>
<gene>
    <name evidence="9" type="ORF">SAMN00768000_1111</name>
</gene>
<dbReference type="Gene3D" id="1.20.1250.20">
    <property type="entry name" value="MFS general substrate transporter like domains"/>
    <property type="match status" value="1"/>
</dbReference>
<evidence type="ECO:0000313" key="9">
    <source>
        <dbReference type="EMBL" id="SMC03481.1"/>
    </source>
</evidence>
<evidence type="ECO:0000256" key="2">
    <source>
        <dbReference type="ARBA" id="ARBA00022448"/>
    </source>
</evidence>
<evidence type="ECO:0000256" key="3">
    <source>
        <dbReference type="ARBA" id="ARBA00022475"/>
    </source>
</evidence>
<dbReference type="Pfam" id="PF07690">
    <property type="entry name" value="MFS_1"/>
    <property type="match status" value="1"/>
</dbReference>
<dbReference type="AlphaFoldDB" id="A0A1W1WB12"/>
<feature type="transmembrane region" description="Helical" evidence="7">
    <location>
        <begin position="199"/>
        <end position="223"/>
    </location>
</feature>
<feature type="transmembrane region" description="Helical" evidence="7">
    <location>
        <begin position="160"/>
        <end position="179"/>
    </location>
</feature>
<dbReference type="PANTHER" id="PTHR43124">
    <property type="entry name" value="PURINE EFFLUX PUMP PBUE"/>
    <property type="match status" value="1"/>
</dbReference>
<dbReference type="Proteomes" id="UP000192660">
    <property type="component" value="Unassembled WGS sequence"/>
</dbReference>
<dbReference type="GO" id="GO:0005886">
    <property type="term" value="C:plasma membrane"/>
    <property type="evidence" value="ECO:0007669"/>
    <property type="project" value="UniProtKB-SubCell"/>
</dbReference>
<feature type="transmembrane region" description="Helical" evidence="7">
    <location>
        <begin position="325"/>
        <end position="348"/>
    </location>
</feature>
<protein>
    <submittedName>
        <fullName evidence="9">Predicted arabinose efflux permease, MFS family</fullName>
    </submittedName>
</protein>
<keyword evidence="3" id="KW-1003">Cell membrane</keyword>
<keyword evidence="10" id="KW-1185">Reference proteome</keyword>
<feature type="transmembrane region" description="Helical" evidence="7">
    <location>
        <begin position="272"/>
        <end position="305"/>
    </location>
</feature>
<name>A0A1W1WB12_SULTA</name>
<reference evidence="10" key="1">
    <citation type="submission" date="2017-04" db="EMBL/GenBank/DDBJ databases">
        <authorList>
            <person name="Varghese N."/>
            <person name="Submissions S."/>
        </authorList>
    </citation>
    <scope>NUCLEOTIDE SEQUENCE [LARGE SCALE GENOMIC DNA]</scope>
    <source>
        <strain evidence="10">DSM 9293</strain>
    </source>
</reference>
<keyword evidence="6 7" id="KW-0472">Membrane</keyword>
<evidence type="ECO:0000256" key="7">
    <source>
        <dbReference type="SAM" id="Phobius"/>
    </source>
</evidence>
<feature type="transmembrane region" description="Helical" evidence="7">
    <location>
        <begin position="76"/>
        <end position="99"/>
    </location>
</feature>
<feature type="transmembrane region" description="Helical" evidence="7">
    <location>
        <begin position="134"/>
        <end position="154"/>
    </location>
</feature>
<evidence type="ECO:0000313" key="10">
    <source>
        <dbReference type="Proteomes" id="UP000192660"/>
    </source>
</evidence>
<keyword evidence="4 7" id="KW-0812">Transmembrane</keyword>
<feature type="transmembrane region" description="Helical" evidence="7">
    <location>
        <begin position="12"/>
        <end position="39"/>
    </location>
</feature>
<sequence length="393" mass="42120">MQYKNTERSRLMTGWFTLFVIGTDLFVISPLLSLIARTIRISPAAAGWMVTIFAVIYVIAAPKIGALSDILGRRRIIVGGLLLFSTANFLTSIASSFILLLVSRAFAGLAAAAVTPSVYAIAGDTAPEGRRGSWLAIVGSGLLTALWIGAPVGTLLAQRWGWPSVFGILSGSALALAFLNERAWPHQVSASSSRSTVEWCQLITAVGPTVFWGAGVYGFYTYLGVILHLYHYSASQLAMALVAYGLGAVSGSLSGGKFADRFGARRIATTSLILLGATLLVIPFSLFIPILLIVNLFLYALMGYAFFPSYQSKLSHDYPGHRTTILAWNNSALYIGIALGSAMGSFVIQEWQADILPILSGVIILIGSAVSAKEKQCLPISDSSRTDSIQRRR</sequence>
<dbReference type="GO" id="GO:0022857">
    <property type="term" value="F:transmembrane transporter activity"/>
    <property type="evidence" value="ECO:0007669"/>
    <property type="project" value="InterPro"/>
</dbReference>
<feature type="transmembrane region" description="Helical" evidence="7">
    <location>
        <begin position="355"/>
        <end position="372"/>
    </location>
</feature>
<feature type="domain" description="Major facilitator superfamily (MFS) profile" evidence="8">
    <location>
        <begin position="10"/>
        <end position="376"/>
    </location>
</feature>
<dbReference type="InterPro" id="IPR011701">
    <property type="entry name" value="MFS"/>
</dbReference>
<dbReference type="InterPro" id="IPR050189">
    <property type="entry name" value="MFS_Efflux_Transporters"/>
</dbReference>
<dbReference type="InterPro" id="IPR036259">
    <property type="entry name" value="MFS_trans_sf"/>
</dbReference>